<dbReference type="Proteomes" id="UP000682733">
    <property type="component" value="Unassembled WGS sequence"/>
</dbReference>
<accession>A0A8S2EEF9</accession>
<sequence>MQEVDEISFATRKSLSNEEEEEREFPQKENEEFGEMTLTSTHLSSNYNDLLCGEFQGRPVMRKAAEHDLDDPTLYLREKLIDFCRALSLPDHTTTKMMNNIASLLPNLSYLKLRMIDVSFDHVQTLFENHLKLKCLSLTSHYCLNREYLDANRWQKLIESLPNLKQFHL</sequence>
<evidence type="ECO:0000313" key="2">
    <source>
        <dbReference type="EMBL" id="CAF1128332.1"/>
    </source>
</evidence>
<dbReference type="EMBL" id="CAJNOK010010936">
    <property type="protein sequence ID" value="CAF1128332.1"/>
    <property type="molecule type" value="Genomic_DNA"/>
</dbReference>
<evidence type="ECO:0000313" key="4">
    <source>
        <dbReference type="Proteomes" id="UP000677228"/>
    </source>
</evidence>
<dbReference type="InterPro" id="IPR032675">
    <property type="entry name" value="LRR_dom_sf"/>
</dbReference>
<evidence type="ECO:0000313" key="3">
    <source>
        <dbReference type="EMBL" id="CAF3908785.1"/>
    </source>
</evidence>
<feature type="non-terminal residue" evidence="2">
    <location>
        <position position="1"/>
    </location>
</feature>
<feature type="region of interest" description="Disordered" evidence="1">
    <location>
        <begin position="1"/>
        <end position="30"/>
    </location>
</feature>
<dbReference type="EMBL" id="CAJOBA010020549">
    <property type="protein sequence ID" value="CAF3908785.1"/>
    <property type="molecule type" value="Genomic_DNA"/>
</dbReference>
<dbReference type="Gene3D" id="3.80.10.10">
    <property type="entry name" value="Ribonuclease Inhibitor"/>
    <property type="match status" value="1"/>
</dbReference>
<name>A0A8S2EEF9_9BILA</name>
<comment type="caution">
    <text evidence="2">The sequence shown here is derived from an EMBL/GenBank/DDBJ whole genome shotgun (WGS) entry which is preliminary data.</text>
</comment>
<reference evidence="2" key="1">
    <citation type="submission" date="2021-02" db="EMBL/GenBank/DDBJ databases">
        <authorList>
            <person name="Nowell W R."/>
        </authorList>
    </citation>
    <scope>NUCLEOTIDE SEQUENCE</scope>
</reference>
<dbReference type="AlphaFoldDB" id="A0A8S2EEF9"/>
<evidence type="ECO:0000256" key="1">
    <source>
        <dbReference type="SAM" id="MobiDB-lite"/>
    </source>
</evidence>
<proteinExistence type="predicted"/>
<dbReference type="Proteomes" id="UP000677228">
    <property type="component" value="Unassembled WGS sequence"/>
</dbReference>
<organism evidence="2 4">
    <name type="scientific">Didymodactylos carnosus</name>
    <dbReference type="NCBI Taxonomy" id="1234261"/>
    <lineage>
        <taxon>Eukaryota</taxon>
        <taxon>Metazoa</taxon>
        <taxon>Spiralia</taxon>
        <taxon>Gnathifera</taxon>
        <taxon>Rotifera</taxon>
        <taxon>Eurotatoria</taxon>
        <taxon>Bdelloidea</taxon>
        <taxon>Philodinida</taxon>
        <taxon>Philodinidae</taxon>
        <taxon>Didymodactylos</taxon>
    </lineage>
</organism>
<gene>
    <name evidence="2" type="ORF">OVA965_LOCUS20524</name>
    <name evidence="3" type="ORF">TMI583_LOCUS20937</name>
</gene>
<protein>
    <submittedName>
        <fullName evidence="2">Uncharacterized protein</fullName>
    </submittedName>
</protein>
<feature type="non-terminal residue" evidence="2">
    <location>
        <position position="169"/>
    </location>
</feature>